<dbReference type="GO" id="GO:0051747">
    <property type="term" value="F:cytosine C-5 DNA demethylase activity"/>
    <property type="evidence" value="ECO:0007669"/>
    <property type="project" value="TreeGrafter"/>
</dbReference>
<feature type="binding site" evidence="1">
    <location>
        <position position="486"/>
    </location>
    <ligand>
        <name>2-oxoglutarate</name>
        <dbReference type="ChEBI" id="CHEBI:16810"/>
    </ligand>
</feature>
<dbReference type="EMBL" id="ML220143">
    <property type="protein sequence ID" value="TGZ78296.1"/>
    <property type="molecule type" value="Genomic_DNA"/>
</dbReference>
<evidence type="ECO:0000259" key="3">
    <source>
        <dbReference type="PROSITE" id="PS51471"/>
    </source>
</evidence>
<dbReference type="STRING" id="341454.A0A4S2MMG3"/>
<dbReference type="OrthoDB" id="2163491at2759"/>
<dbReference type="GO" id="GO:0035516">
    <property type="term" value="F:broad specificity oxidative DNA demethylase activity"/>
    <property type="evidence" value="ECO:0007669"/>
    <property type="project" value="TreeGrafter"/>
</dbReference>
<dbReference type="GO" id="GO:0008198">
    <property type="term" value="F:ferrous iron binding"/>
    <property type="evidence" value="ECO:0007669"/>
    <property type="project" value="TreeGrafter"/>
</dbReference>
<dbReference type="PANTHER" id="PTHR31573">
    <property type="entry name" value="ALPHA-KETOGLUTARATE-DEPENDENT DIOXYGENASE ALKB HOMOLOG 2"/>
    <property type="match status" value="1"/>
</dbReference>
<dbReference type="InterPro" id="IPR005123">
    <property type="entry name" value="Oxoglu/Fe-dep_dioxygenase_dom"/>
</dbReference>
<evidence type="ECO:0000256" key="2">
    <source>
        <dbReference type="SAM" id="MobiDB-lite"/>
    </source>
</evidence>
<dbReference type="Gene3D" id="2.60.120.590">
    <property type="entry name" value="Alpha-ketoglutarate-dependent dioxygenase AlkB-like"/>
    <property type="match status" value="1"/>
</dbReference>
<evidence type="ECO:0000256" key="1">
    <source>
        <dbReference type="PIRSR" id="PIRSR632852-1"/>
    </source>
</evidence>
<proteinExistence type="predicted"/>
<dbReference type="PANTHER" id="PTHR31573:SF4">
    <property type="entry name" value="FE2OG DIOXYGENASE DOMAIN-CONTAINING PROTEIN"/>
    <property type="match status" value="1"/>
</dbReference>
<dbReference type="InParanoid" id="A0A4S2MMG3"/>
<organism evidence="4 5">
    <name type="scientific">Ascodesmis nigricans</name>
    <dbReference type="NCBI Taxonomy" id="341454"/>
    <lineage>
        <taxon>Eukaryota</taxon>
        <taxon>Fungi</taxon>
        <taxon>Dikarya</taxon>
        <taxon>Ascomycota</taxon>
        <taxon>Pezizomycotina</taxon>
        <taxon>Pezizomycetes</taxon>
        <taxon>Pezizales</taxon>
        <taxon>Ascodesmidaceae</taxon>
        <taxon>Ascodesmis</taxon>
    </lineage>
</organism>
<dbReference type="SUPFAM" id="SSF51197">
    <property type="entry name" value="Clavaminate synthase-like"/>
    <property type="match status" value="1"/>
</dbReference>
<keyword evidence="5" id="KW-1185">Reference proteome</keyword>
<evidence type="ECO:0000313" key="4">
    <source>
        <dbReference type="EMBL" id="TGZ78296.1"/>
    </source>
</evidence>
<gene>
    <name evidence="4" type="ORF">EX30DRAFT_162605</name>
</gene>
<dbReference type="InterPro" id="IPR037151">
    <property type="entry name" value="AlkB-like_sf"/>
</dbReference>
<name>A0A4S2MMG3_9PEZI</name>
<sequence>MDGQIIISHCGGKSAEVDDSNERALIDDQFKDDNPVRCMLNNWQYKQPIVMIMGSKCPTSPTKMPHRYQVLDWFMITHAWTEPDPFSGHVRFKYRFEKVGLQESSWWAPQGMPGKNEEYLPAVAIEERECATCNKKSPRIYEEGFLCIHSTCQQFWKLDGQSAAHNLHYTQQFLRARHPVPPNYVVPSPLAPSIDGLLLDRNAELGNAHRDFWKGIVCPACGNCCARTSWKGWVCTCGYSREVGFHVTYTASQLREPHRDRYVGAPIPAINNRYNIPVKVETNGATTIVRYDLGPAVGTVIHVQNSDELNKKLGMDELLQRYQDPELPFKRGQVTTMCGTSYTRNFALNCGAAYHYVVDQDTVKMEDAPVVVQNVLSMLNEQVGKLCPGHRDFNEVLSLAYLEDMRMNYHTDDEVGLGPVVASLSLGAPARMGFRFRAGWKQNKLCHFPGLDVDDVKSGIPQFSVTLNHGDLLIMDGAGIQRYWEHSLTRVEGLFRIAATGRYIDPDTHEAASRPFGPTPAQRMAITSPKSETTVPTGEAQSTYMEDFFTHLHSIPKKEKSRRKSAVPTASATS</sequence>
<dbReference type="AlphaFoldDB" id="A0A4S2MMG3"/>
<feature type="region of interest" description="Disordered" evidence="2">
    <location>
        <begin position="555"/>
        <end position="574"/>
    </location>
</feature>
<dbReference type="PROSITE" id="PS51471">
    <property type="entry name" value="FE2OG_OXY"/>
    <property type="match status" value="1"/>
</dbReference>
<dbReference type="Pfam" id="PF13532">
    <property type="entry name" value="2OG-FeII_Oxy_2"/>
    <property type="match status" value="1"/>
</dbReference>
<dbReference type="Proteomes" id="UP000298138">
    <property type="component" value="Unassembled WGS sequence"/>
</dbReference>
<dbReference type="GO" id="GO:0006307">
    <property type="term" value="P:DNA alkylation repair"/>
    <property type="evidence" value="ECO:0007669"/>
    <property type="project" value="TreeGrafter"/>
</dbReference>
<dbReference type="InterPro" id="IPR032852">
    <property type="entry name" value="ALKBH2"/>
</dbReference>
<feature type="binding site" evidence="1">
    <location>
        <position position="410"/>
    </location>
    <ligand>
        <name>2-oxoglutarate</name>
        <dbReference type="ChEBI" id="CHEBI:16810"/>
    </ligand>
</feature>
<dbReference type="InterPro" id="IPR027450">
    <property type="entry name" value="AlkB-like"/>
</dbReference>
<feature type="binding site" evidence="1">
    <location>
        <position position="413"/>
    </location>
    <ligand>
        <name>substrate</name>
    </ligand>
</feature>
<accession>A0A4S2MMG3</accession>
<feature type="domain" description="Fe2OG dioxygenase" evidence="3">
    <location>
        <begin position="392"/>
        <end position="505"/>
    </location>
</feature>
<reference evidence="4 5" key="1">
    <citation type="submission" date="2019-04" db="EMBL/GenBank/DDBJ databases">
        <title>Comparative genomics and transcriptomics to analyze fruiting body development in filamentous ascomycetes.</title>
        <authorList>
            <consortium name="DOE Joint Genome Institute"/>
            <person name="Lutkenhaus R."/>
            <person name="Traeger S."/>
            <person name="Breuer J."/>
            <person name="Kuo A."/>
            <person name="Lipzen A."/>
            <person name="Pangilinan J."/>
            <person name="Dilworth D."/>
            <person name="Sandor L."/>
            <person name="Poggeler S."/>
            <person name="Barry K."/>
            <person name="Grigoriev I.V."/>
            <person name="Nowrousian M."/>
        </authorList>
    </citation>
    <scope>NUCLEOTIDE SEQUENCE [LARGE SCALE GENOMIC DNA]</scope>
    <source>
        <strain evidence="4 5">CBS 389.68</strain>
    </source>
</reference>
<evidence type="ECO:0000313" key="5">
    <source>
        <dbReference type="Proteomes" id="UP000298138"/>
    </source>
</evidence>
<feature type="binding site" evidence="1">
    <location>
        <position position="401"/>
    </location>
    <ligand>
        <name>2-oxoglutarate</name>
        <dbReference type="ChEBI" id="CHEBI:16810"/>
    </ligand>
</feature>
<protein>
    <recommendedName>
        <fullName evidence="3">Fe2OG dioxygenase domain-containing protein</fullName>
    </recommendedName>
</protein>